<dbReference type="EMBL" id="SWRJ01000006">
    <property type="protein sequence ID" value="NFI22878.1"/>
    <property type="molecule type" value="Genomic_DNA"/>
</dbReference>
<proteinExistence type="predicted"/>
<comment type="caution">
    <text evidence="1">The sequence shown here is derived from an EMBL/GenBank/DDBJ whole genome shotgun (WGS) entry which is preliminary data.</text>
</comment>
<protein>
    <submittedName>
        <fullName evidence="1">Uncharacterized protein</fullName>
    </submittedName>
</protein>
<accession>A0AA43Y9P3</accession>
<dbReference type="Proteomes" id="UP000482543">
    <property type="component" value="Unassembled WGS sequence"/>
</dbReference>
<organism evidence="1 2">
    <name type="scientific">Clostridium botulinum</name>
    <dbReference type="NCBI Taxonomy" id="1491"/>
    <lineage>
        <taxon>Bacteria</taxon>
        <taxon>Bacillati</taxon>
        <taxon>Bacillota</taxon>
        <taxon>Clostridia</taxon>
        <taxon>Eubacteriales</taxon>
        <taxon>Clostridiaceae</taxon>
        <taxon>Clostridium</taxon>
    </lineage>
</organism>
<gene>
    <name evidence="1" type="ORF">FC964_16220</name>
</gene>
<name>A0AA43Y9P3_CLOBO</name>
<reference evidence="1 2" key="1">
    <citation type="submission" date="2019-04" db="EMBL/GenBank/DDBJ databases">
        <title>Genome sequencing of Clostridium botulinum Groups I-IV and Clostridium butyricum.</title>
        <authorList>
            <person name="Brunt J."/>
            <person name="Van Vliet A.H.M."/>
            <person name="Stringer S.C."/>
            <person name="Carter A.T."/>
            <person name="Peck M.W."/>
        </authorList>
    </citation>
    <scope>NUCLEOTIDE SEQUENCE [LARGE SCALE GENOMIC DNA]</scope>
    <source>
        <strain evidence="1 2">IFR 15/034</strain>
    </source>
</reference>
<evidence type="ECO:0000313" key="2">
    <source>
        <dbReference type="Proteomes" id="UP000482543"/>
    </source>
</evidence>
<evidence type="ECO:0000313" key="1">
    <source>
        <dbReference type="EMBL" id="NFI22878.1"/>
    </source>
</evidence>
<dbReference type="AlphaFoldDB" id="A0AA43Y9P3"/>
<sequence length="60" mass="6780">MFVIQKARIKDNNGEPVELTKDEALERVMNAMNGKLSKSDIEKSINGKQLYLALIDECLI</sequence>